<accession>A0A840SG98</accession>
<dbReference type="AlphaFoldDB" id="A0A840SG98"/>
<evidence type="ECO:0000313" key="5">
    <source>
        <dbReference type="Proteomes" id="UP000578697"/>
    </source>
</evidence>
<dbReference type="EMBL" id="CP031517">
    <property type="protein sequence ID" value="QOS39858.1"/>
    <property type="molecule type" value="Genomic_DNA"/>
</dbReference>
<reference evidence="3 5" key="2">
    <citation type="submission" date="2020-08" db="EMBL/GenBank/DDBJ databases">
        <title>Genomic Encyclopedia of Type Strains, Phase IV (KMG-IV): sequencing the most valuable type-strain genomes for metagenomic binning, comparative biology and taxonomic classification.</title>
        <authorList>
            <person name="Goeker M."/>
        </authorList>
    </citation>
    <scope>NUCLEOTIDE SEQUENCE [LARGE SCALE GENOMIC DNA]</scope>
    <source>
        <strain evidence="3 5">DSM 103679</strain>
    </source>
</reference>
<keyword evidence="5" id="KW-1185">Reference proteome</keyword>
<proteinExistence type="predicted"/>
<organism evidence="3 5">
    <name type="scientific">Treponema rectale</name>
    <dbReference type="NCBI Taxonomy" id="744512"/>
    <lineage>
        <taxon>Bacteria</taxon>
        <taxon>Pseudomonadati</taxon>
        <taxon>Spirochaetota</taxon>
        <taxon>Spirochaetia</taxon>
        <taxon>Spirochaetales</taxon>
        <taxon>Treponemataceae</taxon>
        <taxon>Treponema</taxon>
    </lineage>
</organism>
<dbReference type="EMBL" id="JACHFR010000001">
    <property type="protein sequence ID" value="MBB5218452.1"/>
    <property type="molecule type" value="Genomic_DNA"/>
</dbReference>
<dbReference type="InterPro" id="IPR032782">
    <property type="entry name" value="KhpB_N"/>
</dbReference>
<evidence type="ECO:0000259" key="2">
    <source>
        <dbReference type="SMART" id="SM01245"/>
    </source>
</evidence>
<feature type="coiled-coil region" evidence="1">
    <location>
        <begin position="525"/>
        <end position="594"/>
    </location>
</feature>
<evidence type="ECO:0000313" key="3">
    <source>
        <dbReference type="EMBL" id="MBB5218452.1"/>
    </source>
</evidence>
<dbReference type="InterPro" id="IPR046865">
    <property type="entry name" value="FapA_b_solenoid"/>
</dbReference>
<reference evidence="4 6" key="1">
    <citation type="submission" date="2018-08" db="EMBL/GenBank/DDBJ databases">
        <title>The first complete genome of Treponema rectale (CHPAT), a commensal spirochete of the bovine rectum.</title>
        <authorList>
            <person name="Staton G.J."/>
            <person name="Clegg S.R."/>
            <person name="Carter S.D."/>
            <person name="Radford A.D."/>
            <person name="Darby A."/>
            <person name="Hall N."/>
            <person name="Birtles R.J."/>
            <person name="Evans N.J."/>
        </authorList>
    </citation>
    <scope>NUCLEOTIDE SEQUENCE [LARGE SCALE GENOMIC DNA]</scope>
    <source>
        <strain evidence="4 6">CHPA</strain>
    </source>
</reference>
<dbReference type="RefSeq" id="WP_184651871.1">
    <property type="nucleotide sequence ID" value="NZ_JACHFR010000001.1"/>
</dbReference>
<dbReference type="PANTHER" id="PTHR38032:SF1">
    <property type="entry name" value="RNA-BINDING PROTEIN KHPB N-TERMINAL DOMAIN-CONTAINING PROTEIN"/>
    <property type="match status" value="1"/>
</dbReference>
<dbReference type="SMART" id="SM01245">
    <property type="entry name" value="Jag_N"/>
    <property type="match status" value="1"/>
</dbReference>
<keyword evidence="1" id="KW-0175">Coiled coil</keyword>
<dbReference type="InterPro" id="IPR038247">
    <property type="entry name" value="Jag_N_dom_sf"/>
</dbReference>
<evidence type="ECO:0000313" key="6">
    <source>
        <dbReference type="Proteomes" id="UP000593591"/>
    </source>
</evidence>
<protein>
    <submittedName>
        <fullName evidence="4">DUF342 domain-containing protein</fullName>
    </submittedName>
</protein>
<evidence type="ECO:0000313" key="4">
    <source>
        <dbReference type="EMBL" id="QOS39858.1"/>
    </source>
</evidence>
<dbReference type="InterPro" id="IPR005646">
    <property type="entry name" value="FapA"/>
</dbReference>
<dbReference type="InterPro" id="IPR046866">
    <property type="entry name" value="FapA_N"/>
</dbReference>
<dbReference type="Pfam" id="PF14804">
    <property type="entry name" value="Jag_N"/>
    <property type="match status" value="1"/>
</dbReference>
<dbReference type="KEGG" id="trc:DYE49_05080"/>
<dbReference type="Gene3D" id="3.30.30.80">
    <property type="entry name" value="probable RNA-binding protein from clostridium symbiosum atcc 14940"/>
    <property type="match status" value="1"/>
</dbReference>
<dbReference type="Proteomes" id="UP000578697">
    <property type="component" value="Unassembled WGS sequence"/>
</dbReference>
<sequence length="657" mass="72703">MVNLDRLRLDMEKRLAKDREIHTVEVMADTLDECLADAAVQLETKVSNLEYEVIEKGFSGIMGLAKKPWKVSVYENPDVAELKKKQTEEQMFAADEFAQEEKIVDKDGYYYVHRFASGLFLKVVNPVGSGKKVSAKEVISSLKRADTISVEEDTVKKLCDTGTDGEYKEVGVYEHVAAGDAIMSVDISKDEMLVTITVSPPAAGGSEISEEQIRRSITTQGVVAGVEDDKIKAFIDNPVYNMPYEVAAAVQPVDGRDAYIAYNFETDRSNLKLKESETGQVNFKELNLIQNVVAGQPLAQKMLPQRGKGGKTVFGRYLEAKNGKDMAIPLGQNVKLDSDGRTVIAEKNGQVMLVNGKITVEEVYEVQGVNLKTGNITFMGTVICRGNVEDGFDIKADGNIEVYGSVGNCHLEAEGDIVISQGIMGRDEGTVTTPKSVWARFIQNAKVKAGDYIVVNDNIMNSEVSAMKKILVRGKRAQIIGGHLFATEEISAKNIGSPGGGTETVLEVGFDPEKKQRLMELTEMQSNLMKQLEDVDLNIATLENQKEIRRSLPREKEESLVNLRKQKEEITEQSNDMTKEITEIQERLRELRVVGKVNASGTVYAGTKIFVRDEKDEVKTDVKACSFYFEDGFVRRGKFDATQVTQEVEGPSGYTTD</sequence>
<evidence type="ECO:0000256" key="1">
    <source>
        <dbReference type="SAM" id="Coils"/>
    </source>
</evidence>
<dbReference type="PANTHER" id="PTHR38032">
    <property type="entry name" value="POLYMERASE-RELATED"/>
    <property type="match status" value="1"/>
</dbReference>
<feature type="domain" description="RNA-binding protein KhpB N-terminal" evidence="2">
    <location>
        <begin position="25"/>
        <end position="76"/>
    </location>
</feature>
<dbReference type="Pfam" id="PF03961">
    <property type="entry name" value="FapA"/>
    <property type="match status" value="1"/>
</dbReference>
<dbReference type="Proteomes" id="UP000593591">
    <property type="component" value="Chromosome"/>
</dbReference>
<dbReference type="Pfam" id="PF20250">
    <property type="entry name" value="FapA_N"/>
    <property type="match status" value="1"/>
</dbReference>
<gene>
    <name evidence="4" type="ORF">DYE49_05080</name>
    <name evidence="3" type="ORF">HNP77_000796</name>
</gene>
<name>A0A840SG98_9SPIR</name>